<reference evidence="1 2" key="1">
    <citation type="submission" date="2019-02" db="EMBL/GenBank/DDBJ databases">
        <title>Deep-cultivation of Planctomycetes and their phenomic and genomic characterization uncovers novel biology.</title>
        <authorList>
            <person name="Wiegand S."/>
            <person name="Jogler M."/>
            <person name="Boedeker C."/>
            <person name="Pinto D."/>
            <person name="Vollmers J."/>
            <person name="Rivas-Marin E."/>
            <person name="Kohn T."/>
            <person name="Peeters S.H."/>
            <person name="Heuer A."/>
            <person name="Rast P."/>
            <person name="Oberbeckmann S."/>
            <person name="Bunk B."/>
            <person name="Jeske O."/>
            <person name="Meyerdierks A."/>
            <person name="Storesund J.E."/>
            <person name="Kallscheuer N."/>
            <person name="Luecker S."/>
            <person name="Lage O.M."/>
            <person name="Pohl T."/>
            <person name="Merkel B.J."/>
            <person name="Hornburger P."/>
            <person name="Mueller R.-W."/>
            <person name="Bruemmer F."/>
            <person name="Labrenz M."/>
            <person name="Spormann A.M."/>
            <person name="Op den Camp H."/>
            <person name="Overmann J."/>
            <person name="Amann R."/>
            <person name="Jetten M.S.M."/>
            <person name="Mascher T."/>
            <person name="Medema M.H."/>
            <person name="Devos D.P."/>
            <person name="Kaster A.-K."/>
            <person name="Ovreas L."/>
            <person name="Rohde M."/>
            <person name="Galperin M.Y."/>
            <person name="Jogler C."/>
        </authorList>
    </citation>
    <scope>NUCLEOTIDE SEQUENCE [LARGE SCALE GENOMIC DNA]</scope>
    <source>
        <strain evidence="1 2">Pan241w</strain>
    </source>
</reference>
<dbReference type="EMBL" id="CP036269">
    <property type="protein sequence ID" value="QDT42689.1"/>
    <property type="molecule type" value="Genomic_DNA"/>
</dbReference>
<gene>
    <name evidence="1" type="ORF">Pan241w_27770</name>
</gene>
<protein>
    <submittedName>
        <fullName evidence="1">Uncharacterized protein</fullName>
    </submittedName>
</protein>
<evidence type="ECO:0000313" key="1">
    <source>
        <dbReference type="EMBL" id="QDT42689.1"/>
    </source>
</evidence>
<accession>A0A517RFN5</accession>
<dbReference type="AlphaFoldDB" id="A0A517RFN5"/>
<organism evidence="1 2">
    <name type="scientific">Gimesia alba</name>
    <dbReference type="NCBI Taxonomy" id="2527973"/>
    <lineage>
        <taxon>Bacteria</taxon>
        <taxon>Pseudomonadati</taxon>
        <taxon>Planctomycetota</taxon>
        <taxon>Planctomycetia</taxon>
        <taxon>Planctomycetales</taxon>
        <taxon>Planctomycetaceae</taxon>
        <taxon>Gimesia</taxon>
    </lineage>
</organism>
<name>A0A517RFN5_9PLAN</name>
<dbReference type="Proteomes" id="UP000317171">
    <property type="component" value="Chromosome"/>
</dbReference>
<keyword evidence="2" id="KW-1185">Reference proteome</keyword>
<sequence length="141" mass="16167">MIIYRNQVLALASPADVQIRLFPQGACIGDELVSDFDHNKLEFVTNHEVTTEQLEAIEVLDEFLTELSGSDNEVFWCDPEPLRDDPRWNRIRELAGAVLQCFNWKYSRPEKDGATYIFDDHVEINIKGVENKSVRIKGGQN</sequence>
<evidence type="ECO:0000313" key="2">
    <source>
        <dbReference type="Proteomes" id="UP000317171"/>
    </source>
</evidence>
<dbReference type="KEGG" id="gaz:Pan241w_27770"/>
<proteinExistence type="predicted"/>